<gene>
    <name evidence="5" type="ORF">J2T09_000536</name>
</gene>
<feature type="domain" description="GGDEF" evidence="4">
    <location>
        <begin position="223"/>
        <end position="355"/>
    </location>
</feature>
<accession>A0ABT9PQ27</accession>
<keyword evidence="6" id="KW-1185">Reference proteome</keyword>
<keyword evidence="3" id="KW-0812">Transmembrane</keyword>
<dbReference type="SUPFAM" id="SSF55073">
    <property type="entry name" value="Nucleotide cyclase"/>
    <property type="match status" value="1"/>
</dbReference>
<reference evidence="5 6" key="1">
    <citation type="submission" date="2023-07" db="EMBL/GenBank/DDBJ databases">
        <title>Sorghum-associated microbial communities from plants grown in Nebraska, USA.</title>
        <authorList>
            <person name="Schachtman D."/>
        </authorList>
    </citation>
    <scope>NUCLEOTIDE SEQUENCE [LARGE SCALE GENOMIC DNA]</scope>
    <source>
        <strain evidence="5 6">DS1307</strain>
    </source>
</reference>
<protein>
    <recommendedName>
        <fullName evidence="1">diguanylate cyclase</fullName>
        <ecNumber evidence="1">2.7.7.65</ecNumber>
    </recommendedName>
</protein>
<keyword evidence="3" id="KW-1133">Transmembrane helix</keyword>
<dbReference type="PANTHER" id="PTHR45138">
    <property type="entry name" value="REGULATORY COMPONENTS OF SENSORY TRANSDUCTION SYSTEM"/>
    <property type="match status" value="1"/>
</dbReference>
<dbReference type="CDD" id="cd01949">
    <property type="entry name" value="GGDEF"/>
    <property type="match status" value="1"/>
</dbReference>
<sequence length="378" mass="39352">MSLLPLLLNIIGLMALVAMCLGSTERLNLPPLLKGFVLGLPFAAAACIAMMMPMVLPDGTVINGRSLFLAFAAAFGGVVPYLVAALIALVGHMELTDLGVGQALRPSLCAGVVGLGWRFFVYPRLGMSIGSLLLLGLIVSALALLLLFVASGQGVSLFLQTYPATLVGSLAAALILGTFIDREMRHLSEARLWQEQAYTDALTSLANKRAFYEATAALSGKTSPFSILVIDVDHFKNINDTHGHDAGDIVLKAIAACVSETLGGRGRAFRLGGEEFVALVPGAPSRDGLKLAETIRQAVAGLSVEAGGQFVRVTVSIGIADNGDGQEPPHVVAAADTALYLAKAGGRNRSVLSGDLSREQVAAAQELPARPKAAGERA</sequence>
<dbReference type="NCBIfam" id="TIGR00254">
    <property type="entry name" value="GGDEF"/>
    <property type="match status" value="1"/>
</dbReference>
<feature type="transmembrane region" description="Helical" evidence="3">
    <location>
        <begin position="103"/>
        <end position="120"/>
    </location>
</feature>
<dbReference type="RefSeq" id="WP_306830817.1">
    <property type="nucleotide sequence ID" value="NZ_JAUSRF010000002.1"/>
</dbReference>
<comment type="caution">
    <text evidence="5">The sequence shown here is derived from an EMBL/GenBank/DDBJ whole genome shotgun (WGS) entry which is preliminary data.</text>
</comment>
<dbReference type="InterPro" id="IPR043128">
    <property type="entry name" value="Rev_trsase/Diguanyl_cyclase"/>
</dbReference>
<name>A0ABT9PQ27_9HYPH</name>
<dbReference type="InterPro" id="IPR029787">
    <property type="entry name" value="Nucleotide_cyclase"/>
</dbReference>
<dbReference type="SMART" id="SM00267">
    <property type="entry name" value="GGDEF"/>
    <property type="match status" value="1"/>
</dbReference>
<feature type="transmembrane region" description="Helical" evidence="3">
    <location>
        <begin position="68"/>
        <end position="91"/>
    </location>
</feature>
<organism evidence="5 6">
    <name type="scientific">Neorhizobium huautlense</name>
    <dbReference type="NCBI Taxonomy" id="67774"/>
    <lineage>
        <taxon>Bacteria</taxon>
        <taxon>Pseudomonadati</taxon>
        <taxon>Pseudomonadota</taxon>
        <taxon>Alphaproteobacteria</taxon>
        <taxon>Hyphomicrobiales</taxon>
        <taxon>Rhizobiaceae</taxon>
        <taxon>Rhizobium/Agrobacterium group</taxon>
        <taxon>Neorhizobium</taxon>
    </lineage>
</organism>
<evidence type="ECO:0000256" key="3">
    <source>
        <dbReference type="SAM" id="Phobius"/>
    </source>
</evidence>
<keyword evidence="3" id="KW-0472">Membrane</keyword>
<dbReference type="InterPro" id="IPR000160">
    <property type="entry name" value="GGDEF_dom"/>
</dbReference>
<keyword evidence="5" id="KW-0808">Transferase</keyword>
<keyword evidence="5" id="KW-0548">Nucleotidyltransferase</keyword>
<dbReference type="Pfam" id="PF00990">
    <property type="entry name" value="GGDEF"/>
    <property type="match status" value="1"/>
</dbReference>
<evidence type="ECO:0000313" key="6">
    <source>
        <dbReference type="Proteomes" id="UP001241472"/>
    </source>
</evidence>
<feature type="transmembrane region" description="Helical" evidence="3">
    <location>
        <begin position="162"/>
        <end position="180"/>
    </location>
</feature>
<dbReference type="Gene3D" id="3.30.70.270">
    <property type="match status" value="1"/>
</dbReference>
<dbReference type="PROSITE" id="PS50887">
    <property type="entry name" value="GGDEF"/>
    <property type="match status" value="1"/>
</dbReference>
<proteinExistence type="predicted"/>
<dbReference type="Proteomes" id="UP001241472">
    <property type="component" value="Unassembled WGS sequence"/>
</dbReference>
<feature type="transmembrane region" description="Helical" evidence="3">
    <location>
        <begin position="132"/>
        <end position="150"/>
    </location>
</feature>
<dbReference type="EC" id="2.7.7.65" evidence="1"/>
<dbReference type="EMBL" id="JAUSRF010000002">
    <property type="protein sequence ID" value="MDP9835794.1"/>
    <property type="molecule type" value="Genomic_DNA"/>
</dbReference>
<comment type="catalytic activity">
    <reaction evidence="2">
        <text>2 GTP = 3',3'-c-di-GMP + 2 diphosphate</text>
        <dbReference type="Rhea" id="RHEA:24898"/>
        <dbReference type="ChEBI" id="CHEBI:33019"/>
        <dbReference type="ChEBI" id="CHEBI:37565"/>
        <dbReference type="ChEBI" id="CHEBI:58805"/>
        <dbReference type="EC" id="2.7.7.65"/>
    </reaction>
</comment>
<evidence type="ECO:0000313" key="5">
    <source>
        <dbReference type="EMBL" id="MDP9835794.1"/>
    </source>
</evidence>
<dbReference type="GO" id="GO:0052621">
    <property type="term" value="F:diguanylate cyclase activity"/>
    <property type="evidence" value="ECO:0007669"/>
    <property type="project" value="UniProtKB-EC"/>
</dbReference>
<evidence type="ECO:0000256" key="1">
    <source>
        <dbReference type="ARBA" id="ARBA00012528"/>
    </source>
</evidence>
<feature type="transmembrane region" description="Helical" evidence="3">
    <location>
        <begin position="32"/>
        <end position="56"/>
    </location>
</feature>
<dbReference type="PANTHER" id="PTHR45138:SF9">
    <property type="entry name" value="DIGUANYLATE CYCLASE DGCM-RELATED"/>
    <property type="match status" value="1"/>
</dbReference>
<dbReference type="InterPro" id="IPR050469">
    <property type="entry name" value="Diguanylate_Cyclase"/>
</dbReference>
<evidence type="ECO:0000256" key="2">
    <source>
        <dbReference type="ARBA" id="ARBA00034247"/>
    </source>
</evidence>
<evidence type="ECO:0000259" key="4">
    <source>
        <dbReference type="PROSITE" id="PS50887"/>
    </source>
</evidence>